<accession>A0ABR2WDP7</accession>
<keyword evidence="2" id="KW-0732">Signal</keyword>
<feature type="non-terminal residue" evidence="3">
    <location>
        <position position="85"/>
    </location>
</feature>
<sequence length="85" mass="8760">MKVTLVASLLYLATVTALPTYNVGDYADSTGGGHDVKDYNDHSGSSGSGYQHTGAGGGNTGSYDIDDYESHEGSGGGGDHDEYHE</sequence>
<reference evidence="3 4" key="1">
    <citation type="submission" date="2023-04" db="EMBL/GenBank/DDBJ databases">
        <title>Genome of Basidiobolus ranarum AG-B5.</title>
        <authorList>
            <person name="Stajich J.E."/>
            <person name="Carter-House D."/>
            <person name="Gryganskyi A."/>
        </authorList>
    </citation>
    <scope>NUCLEOTIDE SEQUENCE [LARGE SCALE GENOMIC DNA]</scope>
    <source>
        <strain evidence="3 4">AG-B5</strain>
    </source>
</reference>
<comment type="caution">
    <text evidence="3">The sequence shown here is derived from an EMBL/GenBank/DDBJ whole genome shotgun (WGS) entry which is preliminary data.</text>
</comment>
<organism evidence="3 4">
    <name type="scientific">Basidiobolus ranarum</name>
    <dbReference type="NCBI Taxonomy" id="34480"/>
    <lineage>
        <taxon>Eukaryota</taxon>
        <taxon>Fungi</taxon>
        <taxon>Fungi incertae sedis</taxon>
        <taxon>Zoopagomycota</taxon>
        <taxon>Entomophthoromycotina</taxon>
        <taxon>Basidiobolomycetes</taxon>
        <taxon>Basidiobolales</taxon>
        <taxon>Basidiobolaceae</taxon>
        <taxon>Basidiobolus</taxon>
    </lineage>
</organism>
<dbReference type="Proteomes" id="UP001479436">
    <property type="component" value="Unassembled WGS sequence"/>
</dbReference>
<evidence type="ECO:0000313" key="3">
    <source>
        <dbReference type="EMBL" id="KAK9759633.1"/>
    </source>
</evidence>
<name>A0ABR2WDP7_9FUNG</name>
<evidence type="ECO:0000256" key="1">
    <source>
        <dbReference type="SAM" id="MobiDB-lite"/>
    </source>
</evidence>
<keyword evidence="4" id="KW-1185">Reference proteome</keyword>
<feature type="compositionally biased region" description="Polar residues" evidence="1">
    <location>
        <begin position="42"/>
        <end position="51"/>
    </location>
</feature>
<gene>
    <name evidence="3" type="ORF">K7432_017176</name>
</gene>
<feature type="chain" id="PRO_5046271108" evidence="2">
    <location>
        <begin position="18"/>
        <end position="85"/>
    </location>
</feature>
<proteinExistence type="predicted"/>
<feature type="compositionally biased region" description="Basic and acidic residues" evidence="1">
    <location>
        <begin position="68"/>
        <end position="85"/>
    </location>
</feature>
<protein>
    <submittedName>
        <fullName evidence="3">Uncharacterized protein</fullName>
    </submittedName>
</protein>
<feature type="region of interest" description="Disordered" evidence="1">
    <location>
        <begin position="23"/>
        <end position="85"/>
    </location>
</feature>
<evidence type="ECO:0000256" key="2">
    <source>
        <dbReference type="SAM" id="SignalP"/>
    </source>
</evidence>
<evidence type="ECO:0000313" key="4">
    <source>
        <dbReference type="Proteomes" id="UP001479436"/>
    </source>
</evidence>
<dbReference type="EMBL" id="JASJQH010003432">
    <property type="protein sequence ID" value="KAK9759633.1"/>
    <property type="molecule type" value="Genomic_DNA"/>
</dbReference>
<feature type="signal peptide" evidence="2">
    <location>
        <begin position="1"/>
        <end position="17"/>
    </location>
</feature>